<feature type="transmembrane region" description="Helical" evidence="1">
    <location>
        <begin position="184"/>
        <end position="208"/>
    </location>
</feature>
<keyword evidence="3" id="KW-1185">Reference proteome</keyword>
<keyword evidence="1" id="KW-1133">Transmembrane helix</keyword>
<reference evidence="2 3" key="1">
    <citation type="submission" date="2018-11" db="EMBL/GenBank/DDBJ databases">
        <title>YIM 102482-1 draft genome.</title>
        <authorList>
            <person name="Li G."/>
            <person name="Jiang Y."/>
        </authorList>
    </citation>
    <scope>NUCLEOTIDE SEQUENCE [LARGE SCALE GENOMIC DNA]</scope>
    <source>
        <strain evidence="2 3">YIM 102482-1</strain>
    </source>
</reference>
<name>A0A3P3VXS3_9MICO</name>
<dbReference type="EMBL" id="RQVS01000005">
    <property type="protein sequence ID" value="RRJ87157.1"/>
    <property type="molecule type" value="Genomic_DNA"/>
</dbReference>
<feature type="transmembrane region" description="Helical" evidence="1">
    <location>
        <begin position="87"/>
        <end position="108"/>
    </location>
</feature>
<feature type="transmembrane region" description="Helical" evidence="1">
    <location>
        <begin position="236"/>
        <end position="255"/>
    </location>
</feature>
<keyword evidence="1" id="KW-0472">Membrane</keyword>
<keyword evidence="1" id="KW-0812">Transmembrane</keyword>
<organism evidence="2 3">
    <name type="scientific">Gulosibacter macacae</name>
    <dbReference type="NCBI Taxonomy" id="2488791"/>
    <lineage>
        <taxon>Bacteria</taxon>
        <taxon>Bacillati</taxon>
        <taxon>Actinomycetota</taxon>
        <taxon>Actinomycetes</taxon>
        <taxon>Micrococcales</taxon>
        <taxon>Microbacteriaceae</taxon>
        <taxon>Gulosibacter</taxon>
    </lineage>
</organism>
<evidence type="ECO:0000313" key="2">
    <source>
        <dbReference type="EMBL" id="RRJ87157.1"/>
    </source>
</evidence>
<feature type="transmembrane region" description="Helical" evidence="1">
    <location>
        <begin position="55"/>
        <end position="75"/>
    </location>
</feature>
<dbReference type="AlphaFoldDB" id="A0A3P3VXS3"/>
<dbReference type="RefSeq" id="WP_124970817.1">
    <property type="nucleotide sequence ID" value="NZ_RQVS01000005.1"/>
</dbReference>
<feature type="transmembrane region" description="Helical" evidence="1">
    <location>
        <begin position="280"/>
        <end position="304"/>
    </location>
</feature>
<comment type="caution">
    <text evidence="2">The sequence shown here is derived from an EMBL/GenBank/DDBJ whole genome shotgun (WGS) entry which is preliminary data.</text>
</comment>
<sequence>MLPTPPLAIAAPSPVVELLGITAEPAVAAVLAALVIIGVLIATRPLPTRGRADLSILRIGALAVFIAITLEAGVAHLVVDLATMIEWWQYALPLMGAALVVAALLVFVRSLPATPEVPTAPTARRDFATFATAPNTWLPVLAGAVLLITIVVAGLASSANEQGQFVHLDVPVPNTDVDPMRPTFFGWAYGLPVLASLVILAVVVVWMLQLDAARPFRKPETAEVERNERTQRARGVLLLASGAALLALGEAWRLIGHTAAMANPTIGDVPVSTGWGAPEIAGMIGSLAGIPTIAGCVLLGLLVLAPAGVIRRRAVLAPAAAAVTEA</sequence>
<protein>
    <submittedName>
        <fullName evidence="2">Uncharacterized protein</fullName>
    </submittedName>
</protein>
<dbReference type="Proteomes" id="UP000274391">
    <property type="component" value="Unassembled WGS sequence"/>
</dbReference>
<evidence type="ECO:0000313" key="3">
    <source>
        <dbReference type="Proteomes" id="UP000274391"/>
    </source>
</evidence>
<proteinExistence type="predicted"/>
<feature type="transmembrane region" description="Helical" evidence="1">
    <location>
        <begin position="26"/>
        <end position="43"/>
    </location>
</feature>
<gene>
    <name evidence="2" type="ORF">EG850_04860</name>
</gene>
<evidence type="ECO:0000256" key="1">
    <source>
        <dbReference type="SAM" id="Phobius"/>
    </source>
</evidence>
<feature type="transmembrane region" description="Helical" evidence="1">
    <location>
        <begin position="137"/>
        <end position="156"/>
    </location>
</feature>
<accession>A0A3P3VXS3</accession>
<dbReference type="OrthoDB" id="5067075at2"/>